<evidence type="ECO:0000256" key="5">
    <source>
        <dbReference type="SAM" id="MobiDB-lite"/>
    </source>
</evidence>
<sequence>MTQAVTPQPARWTPDRIRDEVRRRNLTLRGIALAAGLHEASCRQALHGINRKGADALAEALDIPFDTLFPEGFVQSRRQASVKQLAESRQKRAAPADKIAARA</sequence>
<evidence type="ECO:0000313" key="8">
    <source>
        <dbReference type="Proteomes" id="UP000078316"/>
    </source>
</evidence>
<reference evidence="7 8" key="1">
    <citation type="submission" date="2016-04" db="EMBL/GenBank/DDBJ databases">
        <authorList>
            <person name="Evans L.H."/>
            <person name="Alamgir A."/>
            <person name="Owens N."/>
            <person name="Weber N.D."/>
            <person name="Virtaneva K."/>
            <person name="Barbian K."/>
            <person name="Babar A."/>
            <person name="Rosenke K."/>
        </authorList>
    </citation>
    <scope>NUCLEOTIDE SEQUENCE [LARGE SCALE GENOMIC DNA]</scope>
    <source>
        <strain evidence="7 8">PMB02</strain>
    </source>
</reference>
<dbReference type="GO" id="GO:0003677">
    <property type="term" value="F:DNA binding"/>
    <property type="evidence" value="ECO:0007669"/>
    <property type="project" value="UniProtKB-KW"/>
</dbReference>
<proteinExistence type="inferred from homology"/>
<keyword evidence="4" id="KW-0804">Transcription</keyword>
<evidence type="ECO:0000259" key="6">
    <source>
        <dbReference type="Pfam" id="PF13693"/>
    </source>
</evidence>
<feature type="domain" description="Ner winged helix-turn-helix DNA-binding" evidence="6">
    <location>
        <begin position="12"/>
        <end position="80"/>
    </location>
</feature>
<protein>
    <recommendedName>
        <fullName evidence="6">Ner winged helix-turn-helix DNA-binding domain-containing protein</fullName>
    </recommendedName>
</protein>
<evidence type="ECO:0000256" key="3">
    <source>
        <dbReference type="ARBA" id="ARBA00023125"/>
    </source>
</evidence>
<comment type="similarity">
    <text evidence="1">Belongs to the ner transcriptional regulatory family.</text>
</comment>
<dbReference type="EMBL" id="LWHQ01000029">
    <property type="protein sequence ID" value="OAS23812.1"/>
    <property type="molecule type" value="Genomic_DNA"/>
</dbReference>
<evidence type="ECO:0000313" key="7">
    <source>
        <dbReference type="EMBL" id="OAS23812.1"/>
    </source>
</evidence>
<evidence type="ECO:0000256" key="2">
    <source>
        <dbReference type="ARBA" id="ARBA00023015"/>
    </source>
</evidence>
<dbReference type="RefSeq" id="WP_053082550.1">
    <property type="nucleotide sequence ID" value="NZ_LWHQ01000029.1"/>
</dbReference>
<dbReference type="Proteomes" id="UP000078316">
    <property type="component" value="Unassembled WGS sequence"/>
</dbReference>
<keyword evidence="2" id="KW-0805">Transcription regulation</keyword>
<dbReference type="InterPro" id="IPR038722">
    <property type="entry name" value="Ner_HTH_dom"/>
</dbReference>
<gene>
    <name evidence="7" type="ORF">A5481_16290</name>
</gene>
<comment type="caution">
    <text evidence="7">The sequence shown here is derived from an EMBL/GenBank/DDBJ whole genome shotgun (WGS) entry which is preliminary data.</text>
</comment>
<evidence type="ECO:0000256" key="1">
    <source>
        <dbReference type="ARBA" id="ARBA00006157"/>
    </source>
</evidence>
<name>A0A179S817_9HYPH</name>
<dbReference type="AlphaFoldDB" id="A0A179S817"/>
<accession>A0A179S817</accession>
<dbReference type="Gene3D" id="1.10.260.40">
    <property type="entry name" value="lambda repressor-like DNA-binding domains"/>
    <property type="match status" value="1"/>
</dbReference>
<keyword evidence="3" id="KW-0238">DNA-binding</keyword>
<feature type="region of interest" description="Disordered" evidence="5">
    <location>
        <begin position="84"/>
        <end position="103"/>
    </location>
</feature>
<dbReference type="Pfam" id="PF13693">
    <property type="entry name" value="HTH_35"/>
    <property type="match status" value="1"/>
</dbReference>
<organism evidence="7 8">
    <name type="scientific">Methylobacterium platani</name>
    <dbReference type="NCBI Taxonomy" id="427683"/>
    <lineage>
        <taxon>Bacteria</taxon>
        <taxon>Pseudomonadati</taxon>
        <taxon>Pseudomonadota</taxon>
        <taxon>Alphaproteobacteria</taxon>
        <taxon>Hyphomicrobiales</taxon>
        <taxon>Methylobacteriaceae</taxon>
        <taxon>Methylobacterium</taxon>
    </lineage>
</organism>
<dbReference type="InterPro" id="IPR010982">
    <property type="entry name" value="Lambda_DNA-bd_dom_sf"/>
</dbReference>
<dbReference type="SUPFAM" id="SSF47413">
    <property type="entry name" value="lambda repressor-like DNA-binding domains"/>
    <property type="match status" value="1"/>
</dbReference>
<evidence type="ECO:0000256" key="4">
    <source>
        <dbReference type="ARBA" id="ARBA00023163"/>
    </source>
</evidence>